<gene>
    <name evidence="1" type="primary">ycf1</name>
    <name evidence="1" type="ORF">KSP40_PGU020333</name>
</gene>
<dbReference type="Pfam" id="PF05758">
    <property type="entry name" value="Ycf1"/>
    <property type="match status" value="1"/>
</dbReference>
<keyword evidence="2" id="KW-1185">Reference proteome</keyword>
<comment type="caution">
    <text evidence="1">The sequence shown here is derived from an EMBL/GenBank/DDBJ whole genome shotgun (WGS) entry which is preliminary data.</text>
</comment>
<dbReference type="Proteomes" id="UP001412067">
    <property type="component" value="Unassembled WGS sequence"/>
</dbReference>
<proteinExistence type="predicted"/>
<organism evidence="1 2">
    <name type="scientific">Platanthera guangdongensis</name>
    <dbReference type="NCBI Taxonomy" id="2320717"/>
    <lineage>
        <taxon>Eukaryota</taxon>
        <taxon>Viridiplantae</taxon>
        <taxon>Streptophyta</taxon>
        <taxon>Embryophyta</taxon>
        <taxon>Tracheophyta</taxon>
        <taxon>Spermatophyta</taxon>
        <taxon>Magnoliopsida</taxon>
        <taxon>Liliopsida</taxon>
        <taxon>Asparagales</taxon>
        <taxon>Orchidaceae</taxon>
        <taxon>Orchidoideae</taxon>
        <taxon>Orchideae</taxon>
        <taxon>Orchidinae</taxon>
        <taxon>Platanthera</taxon>
    </lineage>
</organism>
<dbReference type="EMBL" id="JBBWWR010000021">
    <property type="protein sequence ID" value="KAK8937726.1"/>
    <property type="molecule type" value="Genomic_DNA"/>
</dbReference>
<name>A0ABR2LCB3_9ASPA</name>
<accession>A0ABR2LCB3</accession>
<protein>
    <submittedName>
        <fullName evidence="1">Membrane protein ycf1</fullName>
    </submittedName>
</protein>
<dbReference type="InterPro" id="IPR008896">
    <property type="entry name" value="TIC214"/>
</dbReference>
<sequence>MILKSFLLDNPLSLCMRIINSVVVVGLYYGFPTTFFIGPSYHFLLRARVMEEGTEKEPPHPPHFPLAPVDFILSLLHIYT</sequence>
<reference evidence="1 2" key="1">
    <citation type="journal article" date="2022" name="Nat. Plants">
        <title>Genomes of leafy and leafless Platanthera orchids illuminate the evolution of mycoheterotrophy.</title>
        <authorList>
            <person name="Li M.H."/>
            <person name="Liu K.W."/>
            <person name="Li Z."/>
            <person name="Lu H.C."/>
            <person name="Ye Q.L."/>
            <person name="Zhang D."/>
            <person name="Wang J.Y."/>
            <person name="Li Y.F."/>
            <person name="Zhong Z.M."/>
            <person name="Liu X."/>
            <person name="Yu X."/>
            <person name="Liu D.K."/>
            <person name="Tu X.D."/>
            <person name="Liu B."/>
            <person name="Hao Y."/>
            <person name="Liao X.Y."/>
            <person name="Jiang Y.T."/>
            <person name="Sun W.H."/>
            <person name="Chen J."/>
            <person name="Chen Y.Q."/>
            <person name="Ai Y."/>
            <person name="Zhai J.W."/>
            <person name="Wu S.S."/>
            <person name="Zhou Z."/>
            <person name="Hsiao Y.Y."/>
            <person name="Wu W.L."/>
            <person name="Chen Y.Y."/>
            <person name="Lin Y.F."/>
            <person name="Hsu J.L."/>
            <person name="Li C.Y."/>
            <person name="Wang Z.W."/>
            <person name="Zhao X."/>
            <person name="Zhong W.Y."/>
            <person name="Ma X.K."/>
            <person name="Ma L."/>
            <person name="Huang J."/>
            <person name="Chen G.Z."/>
            <person name="Huang M.Z."/>
            <person name="Huang L."/>
            <person name="Peng D.H."/>
            <person name="Luo Y.B."/>
            <person name="Zou S.Q."/>
            <person name="Chen S.P."/>
            <person name="Lan S."/>
            <person name="Tsai W.C."/>
            <person name="Van de Peer Y."/>
            <person name="Liu Z.J."/>
        </authorList>
    </citation>
    <scope>NUCLEOTIDE SEQUENCE [LARGE SCALE GENOMIC DNA]</scope>
    <source>
        <strain evidence="1">Lor288</strain>
    </source>
</reference>
<evidence type="ECO:0000313" key="2">
    <source>
        <dbReference type="Proteomes" id="UP001412067"/>
    </source>
</evidence>
<evidence type="ECO:0000313" key="1">
    <source>
        <dbReference type="EMBL" id="KAK8937726.1"/>
    </source>
</evidence>